<evidence type="ECO:0000256" key="1">
    <source>
        <dbReference type="SAM" id="Phobius"/>
    </source>
</evidence>
<keyword evidence="1" id="KW-0812">Transmembrane</keyword>
<reference evidence="2 3" key="1">
    <citation type="journal article" date="2018" name="Sci. Rep.">
        <title>Raphidocelis subcapitata (=Pseudokirchneriella subcapitata) provides an insight into genome evolution and environmental adaptations in the Sphaeropleales.</title>
        <authorList>
            <person name="Suzuki S."/>
            <person name="Yamaguchi H."/>
            <person name="Nakajima N."/>
            <person name="Kawachi M."/>
        </authorList>
    </citation>
    <scope>NUCLEOTIDE SEQUENCE [LARGE SCALE GENOMIC DNA]</scope>
    <source>
        <strain evidence="2 3">NIES-35</strain>
    </source>
</reference>
<dbReference type="Proteomes" id="UP000247498">
    <property type="component" value="Unassembled WGS sequence"/>
</dbReference>
<dbReference type="OrthoDB" id="533437at2759"/>
<keyword evidence="1" id="KW-0472">Membrane</keyword>
<accession>A0A2V0NQS2</accession>
<evidence type="ECO:0000313" key="3">
    <source>
        <dbReference type="Proteomes" id="UP000247498"/>
    </source>
</evidence>
<comment type="caution">
    <text evidence="2">The sequence shown here is derived from an EMBL/GenBank/DDBJ whole genome shotgun (WGS) entry which is preliminary data.</text>
</comment>
<sequence>MSLDPENPNAFKSLIYKEGRPKRNSHFLVFLFAVGVVGVITFAILAVTTQNSRASCPCQNPYKQIGYERILDLSECQKDNQWKTCSEKKIQQWTMFTGLAGGSGGLLMLTLLLLRCG</sequence>
<gene>
    <name evidence="2" type="ORF">Rsub_02724</name>
</gene>
<protein>
    <submittedName>
        <fullName evidence="2">Uncharacterized protein</fullName>
    </submittedName>
</protein>
<feature type="transmembrane region" description="Helical" evidence="1">
    <location>
        <begin position="27"/>
        <end position="47"/>
    </location>
</feature>
<proteinExistence type="predicted"/>
<organism evidence="2 3">
    <name type="scientific">Raphidocelis subcapitata</name>
    <dbReference type="NCBI Taxonomy" id="307507"/>
    <lineage>
        <taxon>Eukaryota</taxon>
        <taxon>Viridiplantae</taxon>
        <taxon>Chlorophyta</taxon>
        <taxon>core chlorophytes</taxon>
        <taxon>Chlorophyceae</taxon>
        <taxon>CS clade</taxon>
        <taxon>Sphaeropleales</taxon>
        <taxon>Selenastraceae</taxon>
        <taxon>Raphidocelis</taxon>
    </lineage>
</organism>
<keyword evidence="3" id="KW-1185">Reference proteome</keyword>
<evidence type="ECO:0000313" key="2">
    <source>
        <dbReference type="EMBL" id="GBF90018.1"/>
    </source>
</evidence>
<dbReference type="EMBL" id="BDRX01000014">
    <property type="protein sequence ID" value="GBF90018.1"/>
    <property type="molecule type" value="Genomic_DNA"/>
</dbReference>
<keyword evidence="1" id="KW-1133">Transmembrane helix</keyword>
<dbReference type="InParanoid" id="A0A2V0NQS2"/>
<dbReference type="AlphaFoldDB" id="A0A2V0NQS2"/>
<name>A0A2V0NQS2_9CHLO</name>
<feature type="transmembrane region" description="Helical" evidence="1">
    <location>
        <begin position="93"/>
        <end position="114"/>
    </location>
</feature>